<evidence type="ECO:0000256" key="1">
    <source>
        <dbReference type="SAM" id="MobiDB-lite"/>
    </source>
</evidence>
<accession>A0ABQ2JV87</accession>
<dbReference type="RefSeq" id="WP_189101199.1">
    <property type="nucleotide sequence ID" value="NZ_BMND01000023.1"/>
</dbReference>
<comment type="caution">
    <text evidence="2">The sequence shown here is derived from an EMBL/GenBank/DDBJ whole genome shotgun (WGS) entry which is preliminary data.</text>
</comment>
<sequence length="115" mass="12532">MTPPARPRLLPWSSPEGKPCYLLSEGDGPVTRQADAVERAQLASGRILLGHARALLHDDRTTAPELRFLAVCLTDTLADTLRVAHSRGGRLDCEPPEFTDGEPRPLLDTAPPRDT</sequence>
<dbReference type="GeneID" id="301550438"/>
<protein>
    <submittedName>
        <fullName evidence="2">Uncharacterized protein</fullName>
    </submittedName>
</protein>
<evidence type="ECO:0000313" key="2">
    <source>
        <dbReference type="EMBL" id="GGN54527.1"/>
    </source>
</evidence>
<name>A0ABQ2JV87_9ACTN</name>
<proteinExistence type="predicted"/>
<keyword evidence="3" id="KW-1185">Reference proteome</keyword>
<dbReference type="EMBL" id="BMND01000023">
    <property type="protein sequence ID" value="GGN54527.1"/>
    <property type="molecule type" value="Genomic_DNA"/>
</dbReference>
<evidence type="ECO:0000313" key="3">
    <source>
        <dbReference type="Proteomes" id="UP000600080"/>
    </source>
</evidence>
<feature type="region of interest" description="Disordered" evidence="1">
    <location>
        <begin position="86"/>
        <end position="115"/>
    </location>
</feature>
<dbReference type="Proteomes" id="UP000600080">
    <property type="component" value="Unassembled WGS sequence"/>
</dbReference>
<reference evidence="3" key="1">
    <citation type="journal article" date="2019" name="Int. J. Syst. Evol. Microbiol.">
        <title>The Global Catalogue of Microorganisms (GCM) 10K type strain sequencing project: providing services to taxonomists for standard genome sequencing and annotation.</title>
        <authorList>
            <consortium name="The Broad Institute Genomics Platform"/>
            <consortium name="The Broad Institute Genome Sequencing Center for Infectious Disease"/>
            <person name="Wu L."/>
            <person name="Ma J."/>
        </authorList>
    </citation>
    <scope>NUCLEOTIDE SEQUENCE [LARGE SCALE GENOMIC DNA]</scope>
    <source>
        <strain evidence="3">CGMCC 4.7323</strain>
    </source>
</reference>
<organism evidence="2 3">
    <name type="scientific">Streptomyces kronopolitis</name>
    <dbReference type="NCBI Taxonomy" id="1612435"/>
    <lineage>
        <taxon>Bacteria</taxon>
        <taxon>Bacillati</taxon>
        <taxon>Actinomycetota</taxon>
        <taxon>Actinomycetes</taxon>
        <taxon>Kitasatosporales</taxon>
        <taxon>Streptomycetaceae</taxon>
        <taxon>Streptomyces</taxon>
    </lineage>
</organism>
<feature type="compositionally biased region" description="Basic and acidic residues" evidence="1">
    <location>
        <begin position="101"/>
        <end position="115"/>
    </location>
</feature>
<gene>
    <name evidence="2" type="ORF">GCM10012285_47430</name>
</gene>